<dbReference type="PRINTS" id="PR00032">
    <property type="entry name" value="HTHARAC"/>
</dbReference>
<dbReference type="InterPro" id="IPR020449">
    <property type="entry name" value="Tscrpt_reg_AraC-type_HTH"/>
</dbReference>
<dbReference type="SUPFAM" id="SSF46689">
    <property type="entry name" value="Homeodomain-like"/>
    <property type="match status" value="1"/>
</dbReference>
<dbReference type="InterPro" id="IPR009057">
    <property type="entry name" value="Homeodomain-like_sf"/>
</dbReference>
<dbReference type="PANTHER" id="PTHR43280:SF2">
    <property type="entry name" value="HTH-TYPE TRANSCRIPTIONAL REGULATOR EXSA"/>
    <property type="match status" value="1"/>
</dbReference>
<comment type="caution">
    <text evidence="6">The sequence shown here is derived from an EMBL/GenBank/DDBJ whole genome shotgun (WGS) entry which is preliminary data.</text>
</comment>
<evidence type="ECO:0000256" key="4">
    <source>
        <dbReference type="SAM" id="MobiDB-lite"/>
    </source>
</evidence>
<keyword evidence="2" id="KW-0238">DNA-binding</keyword>
<organism evidence="6 7">
    <name type="scientific">Pontibacter saemangeumensis</name>
    <dbReference type="NCBI Taxonomy" id="1084525"/>
    <lineage>
        <taxon>Bacteria</taxon>
        <taxon>Pseudomonadati</taxon>
        <taxon>Bacteroidota</taxon>
        <taxon>Cytophagia</taxon>
        <taxon>Cytophagales</taxon>
        <taxon>Hymenobacteraceae</taxon>
        <taxon>Pontibacter</taxon>
    </lineage>
</organism>
<evidence type="ECO:0000259" key="5">
    <source>
        <dbReference type="PROSITE" id="PS01124"/>
    </source>
</evidence>
<evidence type="ECO:0000313" key="6">
    <source>
        <dbReference type="EMBL" id="GAA4437022.1"/>
    </source>
</evidence>
<keyword evidence="1" id="KW-0805">Transcription regulation</keyword>
<dbReference type="Proteomes" id="UP001500552">
    <property type="component" value="Unassembled WGS sequence"/>
</dbReference>
<dbReference type="Pfam" id="PF12833">
    <property type="entry name" value="HTH_18"/>
    <property type="match status" value="1"/>
</dbReference>
<gene>
    <name evidence="6" type="ORF">GCM10023188_30760</name>
</gene>
<accession>A0ABP8LWA9</accession>
<evidence type="ECO:0000256" key="3">
    <source>
        <dbReference type="ARBA" id="ARBA00023163"/>
    </source>
</evidence>
<dbReference type="InterPro" id="IPR018060">
    <property type="entry name" value="HTH_AraC"/>
</dbReference>
<proteinExistence type="predicted"/>
<dbReference type="PANTHER" id="PTHR43280">
    <property type="entry name" value="ARAC-FAMILY TRANSCRIPTIONAL REGULATOR"/>
    <property type="match status" value="1"/>
</dbReference>
<feature type="region of interest" description="Disordered" evidence="4">
    <location>
        <begin position="46"/>
        <end position="65"/>
    </location>
</feature>
<evidence type="ECO:0000313" key="7">
    <source>
        <dbReference type="Proteomes" id="UP001500552"/>
    </source>
</evidence>
<feature type="domain" description="HTH araC/xylS-type" evidence="5">
    <location>
        <begin position="1"/>
        <end position="52"/>
    </location>
</feature>
<dbReference type="PROSITE" id="PS01124">
    <property type="entry name" value="HTH_ARAC_FAMILY_2"/>
    <property type="match status" value="1"/>
</dbReference>
<keyword evidence="7" id="KW-1185">Reference proteome</keyword>
<sequence length="65" mass="7498">MLHKTDRIKELLQYKEQSVSEIANRLGYRSVQHLSAQFKEVMGVTPSRYRNQGGPARKPINLLNT</sequence>
<evidence type="ECO:0000256" key="2">
    <source>
        <dbReference type="ARBA" id="ARBA00023125"/>
    </source>
</evidence>
<keyword evidence="3" id="KW-0804">Transcription</keyword>
<evidence type="ECO:0000256" key="1">
    <source>
        <dbReference type="ARBA" id="ARBA00023015"/>
    </source>
</evidence>
<protein>
    <recommendedName>
        <fullName evidence="5">HTH araC/xylS-type domain-containing protein</fullName>
    </recommendedName>
</protein>
<name>A0ABP8LWA9_9BACT</name>
<dbReference type="RefSeq" id="WP_345160344.1">
    <property type="nucleotide sequence ID" value="NZ_BAABHC010000016.1"/>
</dbReference>
<reference evidence="7" key="1">
    <citation type="journal article" date="2019" name="Int. J. Syst. Evol. Microbiol.">
        <title>The Global Catalogue of Microorganisms (GCM) 10K type strain sequencing project: providing services to taxonomists for standard genome sequencing and annotation.</title>
        <authorList>
            <consortium name="The Broad Institute Genomics Platform"/>
            <consortium name="The Broad Institute Genome Sequencing Center for Infectious Disease"/>
            <person name="Wu L."/>
            <person name="Ma J."/>
        </authorList>
    </citation>
    <scope>NUCLEOTIDE SEQUENCE [LARGE SCALE GENOMIC DNA]</scope>
    <source>
        <strain evidence="7">JCM 17926</strain>
    </source>
</reference>
<dbReference type="EMBL" id="BAABHC010000016">
    <property type="protein sequence ID" value="GAA4437022.1"/>
    <property type="molecule type" value="Genomic_DNA"/>
</dbReference>
<dbReference type="Gene3D" id="1.10.10.60">
    <property type="entry name" value="Homeodomain-like"/>
    <property type="match status" value="1"/>
</dbReference>